<feature type="signal peptide" evidence="1">
    <location>
        <begin position="1"/>
        <end position="19"/>
    </location>
</feature>
<dbReference type="EMBL" id="JACRUM010000005">
    <property type="protein sequence ID" value="MBC5863774.1"/>
    <property type="molecule type" value="Genomic_DNA"/>
</dbReference>
<organism evidence="2 3">
    <name type="scientific">Flavobacterium turcicum</name>
    <dbReference type="NCBI Taxonomy" id="2764718"/>
    <lineage>
        <taxon>Bacteria</taxon>
        <taxon>Pseudomonadati</taxon>
        <taxon>Bacteroidota</taxon>
        <taxon>Flavobacteriia</taxon>
        <taxon>Flavobacteriales</taxon>
        <taxon>Flavobacteriaceae</taxon>
        <taxon>Flavobacterium</taxon>
    </lineage>
</organism>
<accession>A0ABR7JH07</accession>
<dbReference type="Gene3D" id="2.40.160.60">
    <property type="entry name" value="Outer membrane protein transport protein (OMPP1/FadL/TodX)"/>
    <property type="match status" value="1"/>
</dbReference>
<evidence type="ECO:0000256" key="1">
    <source>
        <dbReference type="SAM" id="SignalP"/>
    </source>
</evidence>
<evidence type="ECO:0000313" key="2">
    <source>
        <dbReference type="EMBL" id="MBC5863774.1"/>
    </source>
</evidence>
<gene>
    <name evidence="2" type="ORF">H8R26_10090</name>
</gene>
<evidence type="ECO:0000313" key="3">
    <source>
        <dbReference type="Proteomes" id="UP000621670"/>
    </source>
</evidence>
<reference evidence="2 3" key="1">
    <citation type="submission" date="2020-08" db="EMBL/GenBank/DDBJ databases">
        <title>Description of novel Flavobacterium F-400 isolate.</title>
        <authorList>
            <person name="Saticioglu I."/>
            <person name="Duman M."/>
            <person name="Altun S."/>
        </authorList>
    </citation>
    <scope>NUCLEOTIDE SEQUENCE [LARGE SCALE GENOMIC DNA]</scope>
    <source>
        <strain evidence="2 3">F-400</strain>
    </source>
</reference>
<keyword evidence="1" id="KW-0732">Signal</keyword>
<dbReference type="RefSeq" id="WP_166135924.1">
    <property type="nucleotide sequence ID" value="NZ_JAAOBY010000004.1"/>
</dbReference>
<evidence type="ECO:0008006" key="4">
    <source>
        <dbReference type="Google" id="ProtNLM"/>
    </source>
</evidence>
<name>A0ABR7JH07_9FLAO</name>
<dbReference type="SUPFAM" id="SSF56935">
    <property type="entry name" value="Porins"/>
    <property type="match status" value="1"/>
</dbReference>
<feature type="chain" id="PRO_5047054764" description="Long-chain fatty acid transport protein" evidence="1">
    <location>
        <begin position="20"/>
        <end position="416"/>
    </location>
</feature>
<dbReference type="Proteomes" id="UP000621670">
    <property type="component" value="Unassembled WGS sequence"/>
</dbReference>
<protein>
    <recommendedName>
        <fullName evidence="4">Long-chain fatty acid transport protein</fullName>
    </recommendedName>
</protein>
<sequence length="416" mass="45744">MIKKILVSFCLLVSLVSLAQEGTSSPYSFYGIGDVRFRGTLEFRSMGEIAVEQDSIHMNLQNPASYAHLRLTTFTLGGTQYTTKLKSDSNSASARRTALDYLAVGLPMGKFGVGFGLIPYSSVGYKINSESTDPAVNSRRFDGKGGMNKVFFGLGYKITPTFSIGADVNYNFGKIESNNFEYVNDVAIGTRELNTVDLSGVNFNAGLMYQRKLNKKLSLFSSVTYSLESTLTAQNTRNIATALYNSNFDLAIVDVLDEEVSERKLKIPSKYVAQVGIGQARKWLFGVGYTMQNAGSLANSYNALANVSYEKASKYTVGGYFIPDYNSFSSYAKRIVYRGGFRYENTGLVINSQAVNDAALTLGVGMPLGGTLSNINIGLEFGQRGTTKSNLVQENYANVSISFSLNDRWFQRRKFD</sequence>
<keyword evidence="3" id="KW-1185">Reference proteome</keyword>
<proteinExistence type="predicted"/>
<comment type="caution">
    <text evidence="2">The sequence shown here is derived from an EMBL/GenBank/DDBJ whole genome shotgun (WGS) entry which is preliminary data.</text>
</comment>